<dbReference type="Proteomes" id="UP001243009">
    <property type="component" value="Unassembled WGS sequence"/>
</dbReference>
<keyword evidence="5" id="KW-0378">Hydrolase</keyword>
<dbReference type="PANTHER" id="PTHR34139">
    <property type="entry name" value="UPF0331 PROTEIN MJ0127"/>
    <property type="match status" value="1"/>
</dbReference>
<name>A0ABT9EED6_9PROT</name>
<protein>
    <submittedName>
        <fullName evidence="7">DUF86 domain-containing protein</fullName>
    </submittedName>
</protein>
<reference evidence="7 8" key="1">
    <citation type="submission" date="2023-08" db="EMBL/GenBank/DDBJ databases">
        <title>The draft genome sequence of Paracraurococcus sp. LOR1-02.</title>
        <authorList>
            <person name="Kingkaew E."/>
            <person name="Tanasupawat S."/>
        </authorList>
    </citation>
    <scope>NUCLEOTIDE SEQUENCE [LARGE SCALE GENOMIC DNA]</scope>
    <source>
        <strain evidence="7 8">LOR1-02</strain>
    </source>
</reference>
<proteinExistence type="inferred from homology"/>
<dbReference type="PANTHER" id="PTHR34139:SF1">
    <property type="entry name" value="RNASE MJ1380-RELATED"/>
    <property type="match status" value="1"/>
</dbReference>
<evidence type="ECO:0000313" key="8">
    <source>
        <dbReference type="Proteomes" id="UP001243009"/>
    </source>
</evidence>
<comment type="similarity">
    <text evidence="6">Belongs to the HepT RNase toxin family.</text>
</comment>
<keyword evidence="8" id="KW-1185">Reference proteome</keyword>
<keyword evidence="2" id="KW-1277">Toxin-antitoxin system</keyword>
<evidence type="ECO:0000256" key="4">
    <source>
        <dbReference type="ARBA" id="ARBA00022741"/>
    </source>
</evidence>
<evidence type="ECO:0000256" key="2">
    <source>
        <dbReference type="ARBA" id="ARBA00022649"/>
    </source>
</evidence>
<comment type="caution">
    <text evidence="7">The sequence shown here is derived from an EMBL/GenBank/DDBJ whole genome shotgun (WGS) entry which is preliminary data.</text>
</comment>
<gene>
    <name evidence="7" type="ORF">Q7A36_39215</name>
</gene>
<evidence type="ECO:0000313" key="7">
    <source>
        <dbReference type="EMBL" id="MDO9714380.1"/>
    </source>
</evidence>
<dbReference type="InterPro" id="IPR037038">
    <property type="entry name" value="HepT-like_sf"/>
</dbReference>
<keyword evidence="1" id="KW-0597">Phosphoprotein</keyword>
<dbReference type="InterPro" id="IPR051813">
    <property type="entry name" value="HepT_RNase_toxin"/>
</dbReference>
<keyword evidence="3" id="KW-0540">Nuclease</keyword>
<evidence type="ECO:0000256" key="3">
    <source>
        <dbReference type="ARBA" id="ARBA00022722"/>
    </source>
</evidence>
<dbReference type="Gene3D" id="1.20.120.580">
    <property type="entry name" value="bsu32300-like"/>
    <property type="match status" value="1"/>
</dbReference>
<sequence>MIEGKAAKLLWDAEAAAERITRFTVGRRFADYEADDLLRSAVERQFEIIGEALATLRRIDLETASRIPDLPRVVAFRNLLIHGYAEIDSRIVWEVVERDLPALRIVLAELLAQARPA</sequence>
<dbReference type="EMBL" id="JAUTWS010000235">
    <property type="protein sequence ID" value="MDO9714380.1"/>
    <property type="molecule type" value="Genomic_DNA"/>
</dbReference>
<dbReference type="InterPro" id="IPR008201">
    <property type="entry name" value="HepT-like"/>
</dbReference>
<dbReference type="RefSeq" id="WP_305109214.1">
    <property type="nucleotide sequence ID" value="NZ_JAUTWS010000235.1"/>
</dbReference>
<organism evidence="7 8">
    <name type="scientific">Paracraurococcus lichenis</name>
    <dbReference type="NCBI Taxonomy" id="3064888"/>
    <lineage>
        <taxon>Bacteria</taxon>
        <taxon>Pseudomonadati</taxon>
        <taxon>Pseudomonadota</taxon>
        <taxon>Alphaproteobacteria</taxon>
        <taxon>Acetobacterales</taxon>
        <taxon>Roseomonadaceae</taxon>
        <taxon>Paracraurococcus</taxon>
    </lineage>
</organism>
<evidence type="ECO:0000256" key="5">
    <source>
        <dbReference type="ARBA" id="ARBA00022801"/>
    </source>
</evidence>
<dbReference type="Pfam" id="PF01934">
    <property type="entry name" value="HepT-like"/>
    <property type="match status" value="1"/>
</dbReference>
<keyword evidence="4" id="KW-0547">Nucleotide-binding</keyword>
<evidence type="ECO:0000256" key="1">
    <source>
        <dbReference type="ARBA" id="ARBA00022553"/>
    </source>
</evidence>
<accession>A0ABT9EED6</accession>
<evidence type="ECO:0000256" key="6">
    <source>
        <dbReference type="ARBA" id="ARBA00024207"/>
    </source>
</evidence>